<comment type="caution">
    <text evidence="1">The sequence shown here is derived from an EMBL/GenBank/DDBJ whole genome shotgun (WGS) entry which is preliminary data.</text>
</comment>
<evidence type="ECO:0008006" key="3">
    <source>
        <dbReference type="Google" id="ProtNLM"/>
    </source>
</evidence>
<name>A0A533I2R3_PARDE</name>
<evidence type="ECO:0000313" key="2">
    <source>
        <dbReference type="Proteomes" id="UP000315344"/>
    </source>
</evidence>
<sequence>MEIFDVQTDLVIKSAVASGRTDYSDALERFFPLIDRFDEQRKLQRPRFYERLKGDIVAGCIMPPITLAFVHENIEEVDSGEKILDFINSNITEGYILDGMQRLNTLHSAQEEDDFDAERPIYMNVIVASKYDLLLYRMITLNNGQKPMTVRHQVEMLTGNLLKKLLADRSLENMEIISEKDTQSNSPRGAFKLSDVSAAYLAFLTGSAHNQNSRFIEEKLDEILVGKVMASGAIDSEVSFQDVISEIDRFSSHVGVKEWLRNENNLIGFTLGAKANYYNVSNIAPDELSEMCMDFDRAFAAINPSKVNVGKFRRDLSIEFVKVAHERPSLEALTEMFFDLTAA</sequence>
<protein>
    <recommendedName>
        <fullName evidence="3">DUF262 domain-containing protein</fullName>
    </recommendedName>
</protein>
<proteinExistence type="predicted"/>
<evidence type="ECO:0000313" key="1">
    <source>
        <dbReference type="EMBL" id="TKW64290.1"/>
    </source>
</evidence>
<organism evidence="1 2">
    <name type="scientific">Paracoccus denitrificans</name>
    <dbReference type="NCBI Taxonomy" id="266"/>
    <lineage>
        <taxon>Bacteria</taxon>
        <taxon>Pseudomonadati</taxon>
        <taxon>Pseudomonadota</taxon>
        <taxon>Alphaproteobacteria</taxon>
        <taxon>Rhodobacterales</taxon>
        <taxon>Paracoccaceae</taxon>
        <taxon>Paracoccus</taxon>
    </lineage>
</organism>
<accession>A0A533I2R3</accession>
<dbReference type="EMBL" id="VAFL01000024">
    <property type="protein sequence ID" value="TKW64290.1"/>
    <property type="molecule type" value="Genomic_DNA"/>
</dbReference>
<reference evidence="1 2" key="1">
    <citation type="journal article" date="2017" name="Nat. Commun.">
        <title>In situ click chemistry generation of cyclooxygenase-2 inhibitors.</title>
        <authorList>
            <person name="Bhardwaj A."/>
            <person name="Kaur J."/>
            <person name="Wuest M."/>
            <person name="Wuest F."/>
        </authorList>
    </citation>
    <scope>NUCLEOTIDE SEQUENCE [LARGE SCALE GENOMIC DNA]</scope>
    <source>
        <strain evidence="1">S2_012_000_R3_94</strain>
    </source>
</reference>
<gene>
    <name evidence="1" type="ORF">DI616_18525</name>
</gene>
<dbReference type="Proteomes" id="UP000315344">
    <property type="component" value="Unassembled WGS sequence"/>
</dbReference>
<dbReference type="AlphaFoldDB" id="A0A533I2R3"/>